<evidence type="ECO:0000256" key="3">
    <source>
        <dbReference type="ARBA" id="ARBA00022801"/>
    </source>
</evidence>
<dbReference type="EMBL" id="NCSJ02000478">
    <property type="protein sequence ID" value="RFU24252.1"/>
    <property type="molecule type" value="Genomic_DNA"/>
</dbReference>
<feature type="compositionally biased region" description="Polar residues" evidence="6">
    <location>
        <begin position="190"/>
        <end position="215"/>
    </location>
</feature>
<feature type="compositionally biased region" description="Low complexity" evidence="6">
    <location>
        <begin position="89"/>
        <end position="122"/>
    </location>
</feature>
<reference evidence="8 9" key="1">
    <citation type="submission" date="2018-05" db="EMBL/GenBank/DDBJ databases">
        <title>Draft genome sequence of Scytalidium lignicola DSM 105466, a ubiquitous saprotrophic fungus.</title>
        <authorList>
            <person name="Buettner E."/>
            <person name="Gebauer A.M."/>
            <person name="Hofrichter M."/>
            <person name="Liers C."/>
            <person name="Kellner H."/>
        </authorList>
    </citation>
    <scope>NUCLEOTIDE SEQUENCE [LARGE SCALE GENOMIC DNA]</scope>
    <source>
        <strain evidence="8 9">DSM 105466</strain>
    </source>
</reference>
<dbReference type="PANTHER" id="PTHR43806">
    <property type="entry name" value="PEPTIDASE S8"/>
    <property type="match status" value="1"/>
</dbReference>
<dbReference type="SUPFAM" id="SSF52743">
    <property type="entry name" value="Subtilisin-like"/>
    <property type="match status" value="1"/>
</dbReference>
<dbReference type="OrthoDB" id="3565429at2759"/>
<evidence type="ECO:0000256" key="4">
    <source>
        <dbReference type="ARBA" id="ARBA00022825"/>
    </source>
</evidence>
<dbReference type="PRINTS" id="PR00723">
    <property type="entry name" value="SUBTILISIN"/>
</dbReference>
<dbReference type="InterPro" id="IPR015500">
    <property type="entry name" value="Peptidase_S8_subtilisin-rel"/>
</dbReference>
<gene>
    <name evidence="8" type="ORF">B7463_g12085</name>
</gene>
<feature type="non-terminal residue" evidence="8">
    <location>
        <position position="1470"/>
    </location>
</feature>
<dbReference type="GO" id="GO:0006508">
    <property type="term" value="P:proteolysis"/>
    <property type="evidence" value="ECO:0007669"/>
    <property type="project" value="UniProtKB-KW"/>
</dbReference>
<keyword evidence="4 5" id="KW-0720">Serine protease</keyword>
<dbReference type="PANTHER" id="PTHR43806:SF11">
    <property type="entry name" value="CEREVISIN-RELATED"/>
    <property type="match status" value="1"/>
</dbReference>
<evidence type="ECO:0000313" key="8">
    <source>
        <dbReference type="EMBL" id="RFU24252.1"/>
    </source>
</evidence>
<accession>A0A3E2GT33</accession>
<feature type="region of interest" description="Disordered" evidence="6">
    <location>
        <begin position="912"/>
        <end position="939"/>
    </location>
</feature>
<feature type="compositionally biased region" description="Low complexity" evidence="6">
    <location>
        <begin position="160"/>
        <end position="180"/>
    </location>
</feature>
<protein>
    <recommendedName>
        <fullName evidence="10">Peptidase S8/S53 domain-containing protein</fullName>
    </recommendedName>
</protein>
<dbReference type="InterPro" id="IPR023828">
    <property type="entry name" value="Peptidase_S8_Ser-AS"/>
</dbReference>
<organism evidence="8 9">
    <name type="scientific">Scytalidium lignicola</name>
    <name type="common">Hyphomycete</name>
    <dbReference type="NCBI Taxonomy" id="5539"/>
    <lineage>
        <taxon>Eukaryota</taxon>
        <taxon>Fungi</taxon>
        <taxon>Dikarya</taxon>
        <taxon>Ascomycota</taxon>
        <taxon>Pezizomycotina</taxon>
        <taxon>Leotiomycetes</taxon>
        <taxon>Leotiomycetes incertae sedis</taxon>
        <taxon>Scytalidium</taxon>
    </lineage>
</organism>
<feature type="signal peptide" evidence="7">
    <location>
        <begin position="1"/>
        <end position="21"/>
    </location>
</feature>
<feature type="compositionally biased region" description="Low complexity" evidence="6">
    <location>
        <begin position="431"/>
        <end position="460"/>
    </location>
</feature>
<feature type="region of interest" description="Disordered" evidence="6">
    <location>
        <begin position="415"/>
        <end position="460"/>
    </location>
</feature>
<evidence type="ECO:0008006" key="10">
    <source>
        <dbReference type="Google" id="ProtNLM"/>
    </source>
</evidence>
<dbReference type="PROSITE" id="PS00138">
    <property type="entry name" value="SUBTILASE_SER"/>
    <property type="match status" value="1"/>
</dbReference>
<comment type="similarity">
    <text evidence="1 5">Belongs to the peptidase S8 family.</text>
</comment>
<name>A0A3E2GT33_SCYLI</name>
<keyword evidence="3 5" id="KW-0378">Hydrolase</keyword>
<dbReference type="Proteomes" id="UP000258309">
    <property type="component" value="Unassembled WGS sequence"/>
</dbReference>
<proteinExistence type="inferred from homology"/>
<feature type="region of interest" description="Disordered" evidence="6">
    <location>
        <begin position="1037"/>
        <end position="1101"/>
    </location>
</feature>
<evidence type="ECO:0000256" key="1">
    <source>
        <dbReference type="ARBA" id="ARBA00011073"/>
    </source>
</evidence>
<sequence length="1470" mass="152498">MMWRVLGVVTATILLLPGTQADLSSSAPGGSASTGLEPSSIVTASSFQTRFSNSTLHLSTSTISSILNATFSTIHRTTTTVDLSISTTSTTVNGGSNSQTTASGAASSSVPAVSGSTAPSASLANPGSTVSGSDSIIVTPASAGSTVLLSSAIGTATNNTPASAASTTMTSSFPASTTAAGISEPGGSTGISSSADGTTSLNPSSTSAAQSSETDSLPTSTQSGSTSSLLSGIQSSSTESSVVVRKNGGITVSGVLTIPSASVPSTAPTTGTTALAVLQPIATQASQNLDNLVAVAEAAASQVSHALPDADLVAGITNAAKDAFSSLDSVFSWLNDIDISSLPTDGANIVSNTVSSIGGFFHLLSDAVSDLAGAVADPATSASAAAISTFADTMINAKASSTFQDTLGPLLSFLASQESDPSPSESGSKQTASSTAASTTSAETSSISTTSTTTSSASPTATGEAQYFVVAKKGVSASTFQEFSDTFPSDPDNKLINSRFAIARVLNLNSTQLEEVKGDPRVGFVQENIIPDDPNFGVVRRGSSVRTTAPGVKLEKPTKRALPNKNSVDTNDLAPATNLVFRNRRQGSEKLGHLRLLSGTWFDNSQPPYNGQDYLFEAQPGKDIWIYVADSAIRSTHAEFADVKQEEIVISKPDTKHGTSVASFAVGKNVGVASSANLVSVAFDILKLDEMLLAMTSIFDDVVQKGRQGKAVVNMSWGIFISSDSRVEDIEDFWLAICLRDLIEIGVVPVCAPGNNGEETNSPEVLAAVPGAYAGKIDGLIVVGSVDSNGKRSPFTPKCDALDSTSTCLTAWANGQGASGAVDTSDTAYDAVDGTSFASPIIAGLSAYLMGSVNQRIRDLVYSNGTSGIASQVSLIIQTWSWSRNPNGGVEFPNVAYNGAIANSCNLLKFANEPSQPSETSEPSKRHIFSPNMGSESRSGSIVRRDVFSGDDVALSLVGTKLRDWVIKHNLTVQLCHIDSPELIFNFCNLRPPIGLFNGYSISDKHGFDYYGLSQQYDDYEPSNDFITGNKATSTQSVFSTESASSSETTPNSESDTSTAGSTSVTRGASSTSKVTSTQKPTPTLNCQQNIPSGGPDPASIEQELAGNFTVSTVCKVQFQANPLEDAVGINNMVVSITRPSADKPLQHCLDAMQSILTTCILGSSDYGGVFELDGEIYNVSNSVFPNDPGSIEARPPPPPTVTPLPGGTNLHVASGGGCISIFNIARCENDPPYNINEQISPNSNALLLAKFDPNNHDIGSVQSGCESNILFPANYGDIYFQADDNCFHDSQGNKIDTACCTDDSISAFNPYYERSATCGPAALQKRDDNGGLTPFELLPTYVHLTDSVVDVEHLLQAMAVGLCADVSKCTAPTNFPGGSFSTSTDNDQCTMAVALPNDLVAIVTISDLSLDTDTCVNSLDVVMAQCLMPQAGNSTIHVGFKDAVSALISVKSDTNDLPTLTPLEQEAHL</sequence>
<feature type="compositionally biased region" description="Polar residues" evidence="6">
    <location>
        <begin position="415"/>
        <end position="430"/>
    </location>
</feature>
<feature type="active site" description="Charge relay system" evidence="5">
    <location>
        <position position="836"/>
    </location>
</feature>
<keyword evidence="7" id="KW-0732">Signal</keyword>
<keyword evidence="2 5" id="KW-0645">Protease</keyword>
<evidence type="ECO:0000313" key="9">
    <source>
        <dbReference type="Proteomes" id="UP000258309"/>
    </source>
</evidence>
<dbReference type="STRING" id="5539.A0A3E2GT33"/>
<dbReference type="Gene3D" id="3.40.50.200">
    <property type="entry name" value="Peptidase S8/S53 domain"/>
    <property type="match status" value="1"/>
</dbReference>
<feature type="region of interest" description="Disordered" evidence="6">
    <location>
        <begin position="160"/>
        <end position="232"/>
    </location>
</feature>
<dbReference type="InterPro" id="IPR022398">
    <property type="entry name" value="Peptidase_S8_His-AS"/>
</dbReference>
<dbReference type="InterPro" id="IPR036852">
    <property type="entry name" value="Peptidase_S8/S53_dom_sf"/>
</dbReference>
<feature type="region of interest" description="Disordered" evidence="6">
    <location>
        <begin position="89"/>
        <end position="131"/>
    </location>
</feature>
<dbReference type="InterPro" id="IPR050131">
    <property type="entry name" value="Peptidase_S8_subtilisin-like"/>
</dbReference>
<feature type="compositionally biased region" description="Polar residues" evidence="6">
    <location>
        <begin position="1060"/>
        <end position="1092"/>
    </location>
</feature>
<evidence type="ECO:0000256" key="5">
    <source>
        <dbReference type="PROSITE-ProRule" id="PRU01240"/>
    </source>
</evidence>
<dbReference type="PROSITE" id="PS51892">
    <property type="entry name" value="SUBTILASE"/>
    <property type="match status" value="1"/>
</dbReference>
<feature type="active site" description="Charge relay system" evidence="5">
    <location>
        <position position="630"/>
    </location>
</feature>
<feature type="non-terminal residue" evidence="8">
    <location>
        <position position="1"/>
    </location>
</feature>
<feature type="compositionally biased region" description="Low complexity" evidence="6">
    <location>
        <begin position="216"/>
        <end position="232"/>
    </location>
</feature>
<feature type="active site" description="Charge relay system" evidence="5">
    <location>
        <position position="657"/>
    </location>
</feature>
<evidence type="ECO:0000256" key="7">
    <source>
        <dbReference type="SAM" id="SignalP"/>
    </source>
</evidence>
<evidence type="ECO:0000256" key="2">
    <source>
        <dbReference type="ARBA" id="ARBA00022670"/>
    </source>
</evidence>
<dbReference type="GO" id="GO:0004252">
    <property type="term" value="F:serine-type endopeptidase activity"/>
    <property type="evidence" value="ECO:0007669"/>
    <property type="project" value="UniProtKB-UniRule"/>
</dbReference>
<feature type="chain" id="PRO_5017803936" description="Peptidase S8/S53 domain-containing protein" evidence="7">
    <location>
        <begin position="22"/>
        <end position="1470"/>
    </location>
</feature>
<feature type="compositionally biased region" description="Low complexity" evidence="6">
    <location>
        <begin position="1037"/>
        <end position="1059"/>
    </location>
</feature>
<dbReference type="PROSITE" id="PS00137">
    <property type="entry name" value="SUBTILASE_HIS"/>
    <property type="match status" value="1"/>
</dbReference>
<keyword evidence="9" id="KW-1185">Reference proteome</keyword>
<comment type="caution">
    <text evidence="8">The sequence shown here is derived from an EMBL/GenBank/DDBJ whole genome shotgun (WGS) entry which is preliminary data.</text>
</comment>
<evidence type="ECO:0000256" key="6">
    <source>
        <dbReference type="SAM" id="MobiDB-lite"/>
    </source>
</evidence>